<protein>
    <submittedName>
        <fullName evidence="1">Uncharacterized protein</fullName>
    </submittedName>
</protein>
<sequence length="62" mass="7273">MDESIKIEELFRTYPSSDTDDSIVTFLEDFDAYLKEMKIPQTKKQLIMNKEDVKPCILNINS</sequence>
<name>A0A6A7WDZ9_9BACT</name>
<proteinExistence type="predicted"/>
<comment type="caution">
    <text evidence="1">The sequence shown here is derived from an EMBL/GenBank/DDBJ whole genome shotgun (WGS) entry which is preliminary data.</text>
</comment>
<dbReference type="Proteomes" id="UP000384372">
    <property type="component" value="Unassembled WGS sequence"/>
</dbReference>
<keyword evidence="2" id="KW-1185">Reference proteome</keyword>
<evidence type="ECO:0000313" key="1">
    <source>
        <dbReference type="EMBL" id="MQP12690.1"/>
    </source>
</evidence>
<gene>
    <name evidence="1" type="ORF">F7D20_12165</name>
</gene>
<dbReference type="AlphaFoldDB" id="A0A6A7WDZ9"/>
<evidence type="ECO:0000313" key="2">
    <source>
        <dbReference type="Proteomes" id="UP000384372"/>
    </source>
</evidence>
<organism evidence="1 2">
    <name type="scientific">Segatella copri</name>
    <dbReference type="NCBI Taxonomy" id="165179"/>
    <lineage>
        <taxon>Bacteria</taxon>
        <taxon>Pseudomonadati</taxon>
        <taxon>Bacteroidota</taxon>
        <taxon>Bacteroidia</taxon>
        <taxon>Bacteroidales</taxon>
        <taxon>Prevotellaceae</taxon>
        <taxon>Segatella</taxon>
    </lineage>
</organism>
<dbReference type="RefSeq" id="WP_158464270.1">
    <property type="nucleotide sequence ID" value="NZ_VZAD01000091.1"/>
</dbReference>
<dbReference type="EMBL" id="VZAD01000091">
    <property type="protein sequence ID" value="MQP12690.1"/>
    <property type="molecule type" value="Genomic_DNA"/>
</dbReference>
<accession>A0A6A7WDZ9</accession>
<reference evidence="1 2" key="1">
    <citation type="submission" date="2019-09" db="EMBL/GenBank/DDBJ databases">
        <title>Distinct polysaccharide growth profiles of human intestinal Prevotella copri isolates.</title>
        <authorList>
            <person name="Fehlner-Peach H."/>
            <person name="Magnabosco C."/>
            <person name="Raghavan V."/>
            <person name="Scher J.U."/>
            <person name="Tett A."/>
            <person name="Cox L.M."/>
            <person name="Gottsegen C."/>
            <person name="Watters A."/>
            <person name="Wiltshire- Gordon J.D."/>
            <person name="Segata N."/>
            <person name="Bonneau R."/>
            <person name="Littman D.R."/>
        </authorList>
    </citation>
    <scope>NUCLEOTIDE SEQUENCE [LARGE SCALE GENOMIC DNA]</scope>
    <source>
        <strain evidence="2">iAQ1173</strain>
    </source>
</reference>